<evidence type="ECO:0000313" key="19">
    <source>
        <dbReference type="EMBL" id="QCD35192.1"/>
    </source>
</evidence>
<feature type="domain" description="FAD/NAD(P)-binding" evidence="18">
    <location>
        <begin position="5"/>
        <end position="311"/>
    </location>
</feature>
<dbReference type="Gene3D" id="3.30.390.30">
    <property type="match status" value="1"/>
</dbReference>
<dbReference type="SUPFAM" id="SSF51905">
    <property type="entry name" value="FAD/NAD(P)-binding domain"/>
    <property type="match status" value="1"/>
</dbReference>
<feature type="active site" description="Proton acceptor" evidence="13">
    <location>
        <position position="422"/>
    </location>
</feature>
<sequence length="436" mass="46055">MNSCDIIIIGSGPGGYELAANAIKRNLSTVIIERDQLGGTCLNRGCIPTKALCRSAEVADLVRNTSSFGVEVNEFSLSYAKAVNRKDAIVEQLRQGVSMLLNGATVIKGEAKFTGENVVEVNGESYTAPRIVIATGSKPAMLPIPGAELAMTSDDVLSLEQLPESICVIGGGVIGVELASILSSFGVKVTIVEYCSEILSNFDKEIAKRLRTALSRRGIKVVVSASVTAIREGMEVDYESKGKTVTLNVDAVLMAVGRRPVIPEGVVELGVKTGRRGIEVNERYETSIPGIYAIGDVNGECMLAHAATAQGERIIGSEVDVTVVPAAVFTVPECSMVGLTEEQCREQGIDYITCKAMFRANGKALAMGEVDGLVKLIVEKESRKILGCHICGPHAADIVQEIALAISSQLTVDAVVDTIHAHPTLGEVVRAAASAL</sequence>
<accession>A0A4P7VF14</accession>
<dbReference type="InterPro" id="IPR016156">
    <property type="entry name" value="FAD/NAD-linked_Rdtase_dimer_sf"/>
</dbReference>
<feature type="disulfide bond" description="Redox-active" evidence="15">
    <location>
        <begin position="41"/>
        <end position="46"/>
    </location>
</feature>
<dbReference type="PANTHER" id="PTHR22912">
    <property type="entry name" value="DISULFIDE OXIDOREDUCTASE"/>
    <property type="match status" value="1"/>
</dbReference>
<dbReference type="RefSeq" id="WP_136409982.1">
    <property type="nucleotide sequence ID" value="NZ_CP039393.1"/>
</dbReference>
<dbReference type="PROSITE" id="PS00076">
    <property type="entry name" value="PYRIDINE_REDOX_1"/>
    <property type="match status" value="1"/>
</dbReference>
<evidence type="ECO:0000256" key="14">
    <source>
        <dbReference type="PIRSR" id="PIRSR000350-3"/>
    </source>
</evidence>
<comment type="cofactor">
    <cofactor evidence="14 16">
        <name>FAD</name>
        <dbReference type="ChEBI" id="CHEBI:57692"/>
    </cofactor>
    <text evidence="14 16">Binds 1 FAD per subunit.</text>
</comment>
<dbReference type="GO" id="GO:0004148">
    <property type="term" value="F:dihydrolipoyl dehydrogenase (NADH) activity"/>
    <property type="evidence" value="ECO:0007669"/>
    <property type="project" value="UniProtKB-EC"/>
</dbReference>
<feature type="binding site" evidence="14">
    <location>
        <begin position="302"/>
        <end position="305"/>
    </location>
    <ligand>
        <name>FAD</name>
        <dbReference type="ChEBI" id="CHEBI:57692"/>
    </ligand>
</feature>
<evidence type="ECO:0000256" key="13">
    <source>
        <dbReference type="PIRSR" id="PIRSR000350-2"/>
    </source>
</evidence>
<dbReference type="PIRSF" id="PIRSF000350">
    <property type="entry name" value="Mercury_reductase_MerA"/>
    <property type="match status" value="1"/>
</dbReference>
<evidence type="ECO:0000313" key="20">
    <source>
        <dbReference type="Proteomes" id="UP000297031"/>
    </source>
</evidence>
<organism evidence="19 20">
    <name type="scientific">Muribaculum gordoncarteri</name>
    <dbReference type="NCBI Taxonomy" id="2530390"/>
    <lineage>
        <taxon>Bacteria</taxon>
        <taxon>Pseudomonadati</taxon>
        <taxon>Bacteroidota</taxon>
        <taxon>Bacteroidia</taxon>
        <taxon>Bacteroidales</taxon>
        <taxon>Muribaculaceae</taxon>
        <taxon>Muribaculum</taxon>
    </lineage>
</organism>
<keyword evidence="10" id="KW-1015">Disulfide bond</keyword>
<comment type="miscellaneous">
    <text evidence="16">The active site is a redox-active disulfide bond.</text>
</comment>
<keyword evidence="14" id="KW-0547">Nucleotide-binding</keyword>
<feature type="binding site" evidence="14">
    <location>
        <position position="296"/>
    </location>
    <ligand>
        <name>FAD</name>
        <dbReference type="ChEBI" id="CHEBI:57692"/>
    </ligand>
</feature>
<dbReference type="PRINTS" id="PR00368">
    <property type="entry name" value="FADPNR"/>
</dbReference>
<keyword evidence="6 16" id="KW-0285">Flavoprotein</keyword>
<dbReference type="Pfam" id="PF02852">
    <property type="entry name" value="Pyr_redox_dim"/>
    <property type="match status" value="1"/>
</dbReference>
<evidence type="ECO:0000256" key="11">
    <source>
        <dbReference type="ARBA" id="ARBA00023284"/>
    </source>
</evidence>
<comment type="subcellular location">
    <subcellularLocation>
        <location evidence="1">Cytoplasm</location>
    </subcellularLocation>
</comment>
<dbReference type="InterPro" id="IPR036188">
    <property type="entry name" value="FAD/NAD-bd_sf"/>
</dbReference>
<dbReference type="GO" id="GO:0050660">
    <property type="term" value="F:flavin adenine dinucleotide binding"/>
    <property type="evidence" value="ECO:0007669"/>
    <property type="project" value="InterPro"/>
</dbReference>
<evidence type="ECO:0000256" key="7">
    <source>
        <dbReference type="ARBA" id="ARBA00022827"/>
    </source>
</evidence>
<feature type="domain" description="Pyridine nucleotide-disulphide oxidoreductase dimerisation" evidence="17">
    <location>
        <begin position="324"/>
        <end position="432"/>
    </location>
</feature>
<evidence type="ECO:0000256" key="9">
    <source>
        <dbReference type="ARBA" id="ARBA00023027"/>
    </source>
</evidence>
<evidence type="ECO:0000256" key="1">
    <source>
        <dbReference type="ARBA" id="ARBA00004496"/>
    </source>
</evidence>
<keyword evidence="11 16" id="KW-0676">Redox-active center</keyword>
<evidence type="ECO:0000256" key="2">
    <source>
        <dbReference type="ARBA" id="ARBA00007532"/>
    </source>
</evidence>
<dbReference type="Pfam" id="PF07992">
    <property type="entry name" value="Pyr_redox_2"/>
    <property type="match status" value="1"/>
</dbReference>
<dbReference type="OrthoDB" id="9800167at2"/>
<evidence type="ECO:0000259" key="18">
    <source>
        <dbReference type="Pfam" id="PF07992"/>
    </source>
</evidence>
<protein>
    <recommendedName>
        <fullName evidence="4 16">Dihydrolipoyl dehydrogenase</fullName>
        <ecNumber evidence="3 16">1.8.1.4</ecNumber>
    </recommendedName>
</protein>
<dbReference type="GO" id="GO:0005737">
    <property type="term" value="C:cytoplasm"/>
    <property type="evidence" value="ECO:0007669"/>
    <property type="project" value="UniProtKB-SubCell"/>
</dbReference>
<dbReference type="InterPro" id="IPR050151">
    <property type="entry name" value="Class-I_Pyr_Nuc-Dis_Oxidored"/>
</dbReference>
<comment type="catalytic activity">
    <reaction evidence="12 16">
        <text>N(6)-[(R)-dihydrolipoyl]-L-lysyl-[protein] + NAD(+) = N(6)-[(R)-lipoyl]-L-lysyl-[protein] + NADH + H(+)</text>
        <dbReference type="Rhea" id="RHEA:15045"/>
        <dbReference type="Rhea" id="RHEA-COMP:10474"/>
        <dbReference type="Rhea" id="RHEA-COMP:10475"/>
        <dbReference type="ChEBI" id="CHEBI:15378"/>
        <dbReference type="ChEBI" id="CHEBI:57540"/>
        <dbReference type="ChEBI" id="CHEBI:57945"/>
        <dbReference type="ChEBI" id="CHEBI:83099"/>
        <dbReference type="ChEBI" id="CHEBI:83100"/>
        <dbReference type="EC" id="1.8.1.4"/>
    </reaction>
</comment>
<evidence type="ECO:0000256" key="5">
    <source>
        <dbReference type="ARBA" id="ARBA00022490"/>
    </source>
</evidence>
<reference evidence="19 20" key="1">
    <citation type="submission" date="2019-02" db="EMBL/GenBank/DDBJ databases">
        <title>Isolation and identification of novel species under the genus Muribaculum.</title>
        <authorList>
            <person name="Miyake S."/>
            <person name="Ding Y."/>
            <person name="Low A."/>
            <person name="Soh M."/>
            <person name="Seedorf H."/>
        </authorList>
    </citation>
    <scope>NUCLEOTIDE SEQUENCE [LARGE SCALE GENOMIC DNA]</scope>
    <source>
        <strain evidence="19 20">TLL-A4</strain>
    </source>
</reference>
<keyword evidence="9 14" id="KW-0520">NAD</keyword>
<dbReference type="Gene3D" id="3.50.50.60">
    <property type="entry name" value="FAD/NAD(P)-binding domain"/>
    <property type="match status" value="2"/>
</dbReference>
<dbReference type="PRINTS" id="PR00411">
    <property type="entry name" value="PNDRDTASEI"/>
</dbReference>
<evidence type="ECO:0000256" key="6">
    <source>
        <dbReference type="ARBA" id="ARBA00022630"/>
    </source>
</evidence>
<comment type="similarity">
    <text evidence="2 16">Belongs to the class-I pyridine nucleotide-disulfide oxidoreductase family.</text>
</comment>
<name>A0A4P7VF14_9BACT</name>
<proteinExistence type="inferred from homology"/>
<dbReference type="PANTHER" id="PTHR22912:SF217">
    <property type="entry name" value="DIHYDROLIPOYL DEHYDROGENASE"/>
    <property type="match status" value="1"/>
</dbReference>
<dbReference type="AlphaFoldDB" id="A0A4P7VF14"/>
<feature type="binding site" evidence="14">
    <location>
        <begin position="135"/>
        <end position="137"/>
    </location>
    <ligand>
        <name>FAD</name>
        <dbReference type="ChEBI" id="CHEBI:57692"/>
    </ligand>
</feature>
<evidence type="ECO:0000259" key="17">
    <source>
        <dbReference type="Pfam" id="PF02852"/>
    </source>
</evidence>
<evidence type="ECO:0000256" key="4">
    <source>
        <dbReference type="ARBA" id="ARBA00016961"/>
    </source>
</evidence>
<dbReference type="Proteomes" id="UP000297031">
    <property type="component" value="Chromosome"/>
</dbReference>
<dbReference type="EMBL" id="CP039393">
    <property type="protein sequence ID" value="QCD35192.1"/>
    <property type="molecule type" value="Genomic_DNA"/>
</dbReference>
<evidence type="ECO:0000256" key="3">
    <source>
        <dbReference type="ARBA" id="ARBA00012608"/>
    </source>
</evidence>
<keyword evidence="20" id="KW-1185">Reference proteome</keyword>
<dbReference type="InterPro" id="IPR006258">
    <property type="entry name" value="Lipoamide_DH"/>
</dbReference>
<gene>
    <name evidence="19" type="primary">lpdA</name>
    <name evidence="19" type="ORF">E7746_04475</name>
</gene>
<keyword evidence="5" id="KW-0963">Cytoplasm</keyword>
<dbReference type="GO" id="GO:0006103">
    <property type="term" value="P:2-oxoglutarate metabolic process"/>
    <property type="evidence" value="ECO:0007669"/>
    <property type="project" value="TreeGrafter"/>
</dbReference>
<evidence type="ECO:0000256" key="15">
    <source>
        <dbReference type="PIRSR" id="PIRSR000350-4"/>
    </source>
</evidence>
<feature type="binding site" evidence="14">
    <location>
        <position position="193"/>
    </location>
    <ligand>
        <name>NAD(+)</name>
        <dbReference type="ChEBI" id="CHEBI:57540"/>
    </ligand>
</feature>
<dbReference type="InterPro" id="IPR023753">
    <property type="entry name" value="FAD/NAD-binding_dom"/>
</dbReference>
<dbReference type="FunFam" id="3.30.390.30:FF:000001">
    <property type="entry name" value="Dihydrolipoyl dehydrogenase"/>
    <property type="match status" value="1"/>
</dbReference>
<keyword evidence="7 14" id="KW-0274">FAD</keyword>
<feature type="binding site" evidence="14">
    <location>
        <position position="257"/>
    </location>
    <ligand>
        <name>NAD(+)</name>
        <dbReference type="ChEBI" id="CHEBI:57540"/>
    </ligand>
</feature>
<evidence type="ECO:0000256" key="16">
    <source>
        <dbReference type="RuleBase" id="RU003692"/>
    </source>
</evidence>
<dbReference type="NCBIfam" id="TIGR01350">
    <property type="entry name" value="lipoamide_DH"/>
    <property type="match status" value="1"/>
</dbReference>
<dbReference type="InterPro" id="IPR004099">
    <property type="entry name" value="Pyr_nucl-diS_OxRdtase_dimer"/>
</dbReference>
<dbReference type="SUPFAM" id="SSF55424">
    <property type="entry name" value="FAD/NAD-linked reductases, dimerisation (C-terminal) domain"/>
    <property type="match status" value="1"/>
</dbReference>
<feature type="binding site" evidence="14">
    <location>
        <position position="50"/>
    </location>
    <ligand>
        <name>FAD</name>
        <dbReference type="ChEBI" id="CHEBI:57692"/>
    </ligand>
</feature>
<feature type="binding site" evidence="14">
    <location>
        <begin position="170"/>
        <end position="177"/>
    </location>
    <ligand>
        <name>NAD(+)</name>
        <dbReference type="ChEBI" id="CHEBI:57540"/>
    </ligand>
</feature>
<evidence type="ECO:0000256" key="12">
    <source>
        <dbReference type="ARBA" id="ARBA00049187"/>
    </source>
</evidence>
<evidence type="ECO:0000256" key="8">
    <source>
        <dbReference type="ARBA" id="ARBA00023002"/>
    </source>
</evidence>
<dbReference type="KEGG" id="mgod:E7746_04475"/>
<dbReference type="EC" id="1.8.1.4" evidence="3 16"/>
<dbReference type="InterPro" id="IPR012999">
    <property type="entry name" value="Pyr_OxRdtase_I_AS"/>
</dbReference>
<dbReference type="InterPro" id="IPR001100">
    <property type="entry name" value="Pyr_nuc-diS_OxRdtase"/>
</dbReference>
<evidence type="ECO:0000256" key="10">
    <source>
        <dbReference type="ARBA" id="ARBA00023157"/>
    </source>
</evidence>
<keyword evidence="8 16" id="KW-0560">Oxidoreductase</keyword>